<protein>
    <submittedName>
        <fullName evidence="1">Uncharacterized protein</fullName>
    </submittedName>
</protein>
<sequence>MSKFSLVTLTSISEETRGLLRRTFSFCTVVRLQGPQLRCYPLQASTAGHLATVWRVMSAIHGGSFGESGFGSGALRHEIEILPLGHCGRLEWLKEDYRKHNNSDIKRKHFNR</sequence>
<accession>A0A4Y2GCD6</accession>
<dbReference type="Proteomes" id="UP000499080">
    <property type="component" value="Unassembled WGS sequence"/>
</dbReference>
<evidence type="ECO:0000313" key="1">
    <source>
        <dbReference type="EMBL" id="GBM49654.1"/>
    </source>
</evidence>
<keyword evidence="2" id="KW-1185">Reference proteome</keyword>
<comment type="caution">
    <text evidence="1">The sequence shown here is derived from an EMBL/GenBank/DDBJ whole genome shotgun (WGS) entry which is preliminary data.</text>
</comment>
<organism evidence="1 2">
    <name type="scientific">Araneus ventricosus</name>
    <name type="common">Orbweaver spider</name>
    <name type="synonym">Epeira ventricosa</name>
    <dbReference type="NCBI Taxonomy" id="182803"/>
    <lineage>
        <taxon>Eukaryota</taxon>
        <taxon>Metazoa</taxon>
        <taxon>Ecdysozoa</taxon>
        <taxon>Arthropoda</taxon>
        <taxon>Chelicerata</taxon>
        <taxon>Arachnida</taxon>
        <taxon>Araneae</taxon>
        <taxon>Araneomorphae</taxon>
        <taxon>Entelegynae</taxon>
        <taxon>Araneoidea</taxon>
        <taxon>Araneidae</taxon>
        <taxon>Araneus</taxon>
    </lineage>
</organism>
<reference evidence="1 2" key="1">
    <citation type="journal article" date="2019" name="Sci. Rep.">
        <title>Orb-weaving spider Araneus ventricosus genome elucidates the spidroin gene catalogue.</title>
        <authorList>
            <person name="Kono N."/>
            <person name="Nakamura H."/>
            <person name="Ohtoshi R."/>
            <person name="Moran D.A.P."/>
            <person name="Shinohara A."/>
            <person name="Yoshida Y."/>
            <person name="Fujiwara M."/>
            <person name="Mori M."/>
            <person name="Tomita M."/>
            <person name="Arakawa K."/>
        </authorList>
    </citation>
    <scope>NUCLEOTIDE SEQUENCE [LARGE SCALE GENOMIC DNA]</scope>
</reference>
<dbReference type="EMBL" id="BGPR01001266">
    <property type="protein sequence ID" value="GBM49654.1"/>
    <property type="molecule type" value="Genomic_DNA"/>
</dbReference>
<name>A0A4Y2GCD6_ARAVE</name>
<evidence type="ECO:0000313" key="2">
    <source>
        <dbReference type="Proteomes" id="UP000499080"/>
    </source>
</evidence>
<proteinExistence type="predicted"/>
<gene>
    <name evidence="1" type="ORF">AVEN_3237_1</name>
</gene>
<dbReference type="AlphaFoldDB" id="A0A4Y2GCD6"/>